<evidence type="ECO:0000313" key="2">
    <source>
        <dbReference type="EnsemblPlants" id="PGSC0003DMT400078960"/>
    </source>
</evidence>
<reference evidence="2" key="2">
    <citation type="submission" date="2015-06" db="UniProtKB">
        <authorList>
            <consortium name="EnsemblPlants"/>
        </authorList>
    </citation>
    <scope>IDENTIFICATION</scope>
    <source>
        <strain evidence="2">DM1-3 516 R44</strain>
    </source>
</reference>
<accession>M1D111</accession>
<reference evidence="3" key="1">
    <citation type="journal article" date="2011" name="Nature">
        <title>Genome sequence and analysis of the tuber crop potato.</title>
        <authorList>
            <consortium name="The Potato Genome Sequencing Consortium"/>
        </authorList>
    </citation>
    <scope>NUCLEOTIDE SEQUENCE [LARGE SCALE GENOMIC DNA]</scope>
    <source>
        <strain evidence="3">cv. DM1-3 516 R44</strain>
    </source>
</reference>
<protein>
    <submittedName>
        <fullName evidence="2">Uncharacterized protein</fullName>
    </submittedName>
</protein>
<sequence length="52" mass="6034">MCGRHTSRVRDMLRTEDPNLVFKLRRMEERASNPPSFGAGDSGFLSYQKEKM</sequence>
<dbReference type="HOGENOM" id="CLU_3091112_0_0_1"/>
<dbReference type="Proteomes" id="UP000011115">
    <property type="component" value="Unassembled WGS sequence"/>
</dbReference>
<organism evidence="2 3">
    <name type="scientific">Solanum tuberosum</name>
    <name type="common">Potato</name>
    <dbReference type="NCBI Taxonomy" id="4113"/>
    <lineage>
        <taxon>Eukaryota</taxon>
        <taxon>Viridiplantae</taxon>
        <taxon>Streptophyta</taxon>
        <taxon>Embryophyta</taxon>
        <taxon>Tracheophyta</taxon>
        <taxon>Spermatophyta</taxon>
        <taxon>Magnoliopsida</taxon>
        <taxon>eudicotyledons</taxon>
        <taxon>Gunneridae</taxon>
        <taxon>Pentapetalae</taxon>
        <taxon>asterids</taxon>
        <taxon>lamiids</taxon>
        <taxon>Solanales</taxon>
        <taxon>Solanaceae</taxon>
        <taxon>Solanoideae</taxon>
        <taxon>Solaneae</taxon>
        <taxon>Solanum</taxon>
    </lineage>
</organism>
<feature type="region of interest" description="Disordered" evidence="1">
    <location>
        <begin position="29"/>
        <end position="52"/>
    </location>
</feature>
<name>M1D111_SOLTU</name>
<evidence type="ECO:0000256" key="1">
    <source>
        <dbReference type="SAM" id="MobiDB-lite"/>
    </source>
</evidence>
<dbReference type="AlphaFoldDB" id="M1D111"/>
<proteinExistence type="predicted"/>
<dbReference type="EnsemblPlants" id="PGSC0003DMT400078960">
    <property type="protein sequence ID" value="PGSC0003DMT400078960"/>
    <property type="gene ID" value="PGSC0003DMG400030727"/>
</dbReference>
<evidence type="ECO:0000313" key="3">
    <source>
        <dbReference type="Proteomes" id="UP000011115"/>
    </source>
</evidence>
<dbReference type="Gramene" id="PGSC0003DMT400078960">
    <property type="protein sequence ID" value="PGSC0003DMT400078960"/>
    <property type="gene ID" value="PGSC0003DMG400030727"/>
</dbReference>
<dbReference type="PaxDb" id="4113-PGSC0003DMT400078960"/>
<dbReference type="InParanoid" id="M1D111"/>
<keyword evidence="3" id="KW-1185">Reference proteome</keyword>